<dbReference type="EMBL" id="JACIEJ010000022">
    <property type="protein sequence ID" value="MBB3988400.1"/>
    <property type="molecule type" value="Genomic_DNA"/>
</dbReference>
<name>A0A7W6GUP8_9RHOB</name>
<dbReference type="InterPro" id="IPR001584">
    <property type="entry name" value="Integrase_cat-core"/>
</dbReference>
<dbReference type="Proteomes" id="UP000541426">
    <property type="component" value="Unassembled WGS sequence"/>
</dbReference>
<evidence type="ECO:0000259" key="1">
    <source>
        <dbReference type="Pfam" id="PF13683"/>
    </source>
</evidence>
<proteinExistence type="predicted"/>
<evidence type="ECO:0000313" key="2">
    <source>
        <dbReference type="EMBL" id="MBB3988400.1"/>
    </source>
</evidence>
<accession>A0A7W6GUP8</accession>
<evidence type="ECO:0000313" key="3">
    <source>
        <dbReference type="Proteomes" id="UP000541426"/>
    </source>
</evidence>
<dbReference type="InterPro" id="IPR012337">
    <property type="entry name" value="RNaseH-like_sf"/>
</dbReference>
<dbReference type="RefSeq" id="WP_221235709.1">
    <property type="nucleotide sequence ID" value="NZ_BAABBZ010000051.1"/>
</dbReference>
<sequence>MSVLKFDPTLIDGGGKIPWQVNRHRFETIQHAMRVIGDWISFYNNRRPHQALAMRTPAEAFTLAA</sequence>
<keyword evidence="3" id="KW-1185">Reference proteome</keyword>
<comment type="caution">
    <text evidence="2">The sequence shown here is derived from an EMBL/GenBank/DDBJ whole genome shotgun (WGS) entry which is preliminary data.</text>
</comment>
<reference evidence="2 3" key="1">
    <citation type="submission" date="2020-08" db="EMBL/GenBank/DDBJ databases">
        <title>Genomic Encyclopedia of Type Strains, Phase IV (KMG-IV): sequencing the most valuable type-strain genomes for metagenomic binning, comparative biology and taxonomic classification.</title>
        <authorList>
            <person name="Goeker M."/>
        </authorList>
    </citation>
    <scope>NUCLEOTIDE SEQUENCE [LARGE SCALE GENOMIC DNA]</scope>
    <source>
        <strain evidence="2 3">DSM 102235</strain>
    </source>
</reference>
<protein>
    <submittedName>
        <fullName evidence="2">Transposase InsO family protein</fullName>
    </submittedName>
</protein>
<dbReference type="AlphaFoldDB" id="A0A7W6GUP8"/>
<dbReference type="Pfam" id="PF13683">
    <property type="entry name" value="rve_3"/>
    <property type="match status" value="1"/>
</dbReference>
<feature type="domain" description="Integrase catalytic" evidence="1">
    <location>
        <begin position="22"/>
        <end position="57"/>
    </location>
</feature>
<dbReference type="GO" id="GO:0015074">
    <property type="term" value="P:DNA integration"/>
    <property type="evidence" value="ECO:0007669"/>
    <property type="project" value="InterPro"/>
</dbReference>
<organism evidence="2 3">
    <name type="scientific">Sagittula marina</name>
    <dbReference type="NCBI Taxonomy" id="943940"/>
    <lineage>
        <taxon>Bacteria</taxon>
        <taxon>Pseudomonadati</taxon>
        <taxon>Pseudomonadota</taxon>
        <taxon>Alphaproteobacteria</taxon>
        <taxon>Rhodobacterales</taxon>
        <taxon>Roseobacteraceae</taxon>
        <taxon>Sagittula</taxon>
    </lineage>
</organism>
<gene>
    <name evidence="2" type="ORF">GGQ68_004757</name>
</gene>
<dbReference type="SUPFAM" id="SSF53098">
    <property type="entry name" value="Ribonuclease H-like"/>
    <property type="match status" value="1"/>
</dbReference>